<organism evidence="1">
    <name type="scientific">marine sediment metagenome</name>
    <dbReference type="NCBI Taxonomy" id="412755"/>
    <lineage>
        <taxon>unclassified sequences</taxon>
        <taxon>metagenomes</taxon>
        <taxon>ecological metagenomes</taxon>
    </lineage>
</organism>
<comment type="caution">
    <text evidence="1">The sequence shown here is derived from an EMBL/GenBank/DDBJ whole genome shotgun (WGS) entry which is preliminary data.</text>
</comment>
<sequence>MRAVEQLSEFVEVKVLVIRAWRPFGRLKGAYRYANCNVQNLYLPVVPFAQPRIPLSNTRFMYFLSTIFSLKTVYRQAPKKIDDY</sequence>
<protein>
    <submittedName>
        <fullName evidence="1">Uncharacterized protein</fullName>
    </submittedName>
</protein>
<evidence type="ECO:0000313" key="1">
    <source>
        <dbReference type="EMBL" id="GAI86308.1"/>
    </source>
</evidence>
<gene>
    <name evidence="1" type="ORF">S12H4_15179</name>
</gene>
<proteinExistence type="predicted"/>
<name>X1S077_9ZZZZ</name>
<accession>X1S077</accession>
<dbReference type="EMBL" id="BARW01007274">
    <property type="protein sequence ID" value="GAI86308.1"/>
    <property type="molecule type" value="Genomic_DNA"/>
</dbReference>
<reference evidence="1" key="1">
    <citation type="journal article" date="2014" name="Front. Microbiol.">
        <title>High frequency of phylogenetically diverse reductive dehalogenase-homologous genes in deep subseafloor sedimentary metagenomes.</title>
        <authorList>
            <person name="Kawai M."/>
            <person name="Futagami T."/>
            <person name="Toyoda A."/>
            <person name="Takaki Y."/>
            <person name="Nishi S."/>
            <person name="Hori S."/>
            <person name="Arai W."/>
            <person name="Tsubouchi T."/>
            <person name="Morono Y."/>
            <person name="Uchiyama I."/>
            <person name="Ito T."/>
            <person name="Fujiyama A."/>
            <person name="Inagaki F."/>
            <person name="Takami H."/>
        </authorList>
    </citation>
    <scope>NUCLEOTIDE SEQUENCE</scope>
    <source>
        <strain evidence="1">Expedition CK06-06</strain>
    </source>
</reference>
<dbReference type="AlphaFoldDB" id="X1S077"/>
<feature type="non-terminal residue" evidence="1">
    <location>
        <position position="84"/>
    </location>
</feature>